<dbReference type="InterPro" id="IPR027417">
    <property type="entry name" value="P-loop_NTPase"/>
</dbReference>
<dbReference type="Proteomes" id="UP000248132">
    <property type="component" value="Unassembled WGS sequence"/>
</dbReference>
<accession>A0A318XNP0</accession>
<keyword evidence="2" id="KW-0533">Nickel</keyword>
<organism evidence="9 10">
    <name type="scientific">Ruminiclostridium sufflavum DSM 19573</name>
    <dbReference type="NCBI Taxonomy" id="1121337"/>
    <lineage>
        <taxon>Bacteria</taxon>
        <taxon>Bacillati</taxon>
        <taxon>Bacillota</taxon>
        <taxon>Clostridia</taxon>
        <taxon>Eubacteriales</taxon>
        <taxon>Oscillospiraceae</taxon>
        <taxon>Ruminiclostridium</taxon>
    </lineage>
</organism>
<evidence type="ECO:0000256" key="1">
    <source>
        <dbReference type="ARBA" id="ARBA00006211"/>
    </source>
</evidence>
<reference evidence="9 10" key="1">
    <citation type="submission" date="2018-06" db="EMBL/GenBank/DDBJ databases">
        <title>Genomic Encyclopedia of Type Strains, Phase I: the one thousand microbial genomes (KMG-I) project.</title>
        <authorList>
            <person name="Kyrpides N."/>
        </authorList>
    </citation>
    <scope>NUCLEOTIDE SEQUENCE [LARGE SCALE GENOMIC DNA]</scope>
    <source>
        <strain evidence="9 10">DSM 19573</strain>
    </source>
</reference>
<comment type="caution">
    <text evidence="9">The sequence shown here is derived from an EMBL/GenBank/DDBJ whole genome shotgun (WGS) entry which is preliminary data.</text>
</comment>
<keyword evidence="4" id="KW-0547">Nucleotide-binding</keyword>
<protein>
    <submittedName>
        <fullName evidence="9">Hydrogenase nickel incorporation protein HypB</fullName>
    </submittedName>
</protein>
<dbReference type="RefSeq" id="WP_110462359.1">
    <property type="nucleotide sequence ID" value="NZ_QKMR01000013.1"/>
</dbReference>
<dbReference type="PANTHER" id="PTHR30134:SF2">
    <property type="entry name" value="HYDROGENASE MATURATION FACTOR HYPB"/>
    <property type="match status" value="1"/>
</dbReference>
<keyword evidence="5" id="KW-0378">Hydrolase</keyword>
<dbReference type="OrthoDB" id="9802035at2"/>
<dbReference type="PIRSF" id="PIRSF005624">
    <property type="entry name" value="Ni-bind_GTPase"/>
    <property type="match status" value="1"/>
</dbReference>
<evidence type="ECO:0000259" key="8">
    <source>
        <dbReference type="Pfam" id="PF02492"/>
    </source>
</evidence>
<keyword evidence="10" id="KW-1185">Reference proteome</keyword>
<evidence type="ECO:0000256" key="2">
    <source>
        <dbReference type="ARBA" id="ARBA00022596"/>
    </source>
</evidence>
<dbReference type="GO" id="GO:0003924">
    <property type="term" value="F:GTPase activity"/>
    <property type="evidence" value="ECO:0007669"/>
    <property type="project" value="InterPro"/>
</dbReference>
<dbReference type="Gene3D" id="3.40.50.300">
    <property type="entry name" value="P-loop containing nucleotide triphosphate hydrolases"/>
    <property type="match status" value="1"/>
</dbReference>
<dbReference type="EMBL" id="QKMR01000013">
    <property type="protein sequence ID" value="PYG87199.1"/>
    <property type="molecule type" value="Genomic_DNA"/>
</dbReference>
<gene>
    <name evidence="9" type="ORF">LY28_02337</name>
</gene>
<dbReference type="InterPro" id="IPR004392">
    <property type="entry name" value="Hyd_mat_HypB"/>
</dbReference>
<keyword evidence="6" id="KW-0862">Zinc</keyword>
<evidence type="ECO:0000256" key="3">
    <source>
        <dbReference type="ARBA" id="ARBA00022723"/>
    </source>
</evidence>
<dbReference type="GO" id="GO:0008270">
    <property type="term" value="F:zinc ion binding"/>
    <property type="evidence" value="ECO:0007669"/>
    <property type="project" value="TreeGrafter"/>
</dbReference>
<evidence type="ECO:0000256" key="7">
    <source>
        <dbReference type="ARBA" id="ARBA00023134"/>
    </source>
</evidence>
<evidence type="ECO:0000313" key="10">
    <source>
        <dbReference type="Proteomes" id="UP000248132"/>
    </source>
</evidence>
<name>A0A318XNP0_9FIRM</name>
<dbReference type="PANTHER" id="PTHR30134">
    <property type="entry name" value="HYDROGENASE PROTEIN ASSEMBLY PROTEIN, NICKEL CHAPERONE"/>
    <property type="match status" value="1"/>
</dbReference>
<dbReference type="GO" id="GO:0051604">
    <property type="term" value="P:protein maturation"/>
    <property type="evidence" value="ECO:0007669"/>
    <property type="project" value="InterPro"/>
</dbReference>
<sequence length="220" mass="24039">MEIKVMKNIMHANQKLAQENRAYFRSKGIKAVNIMASPGSGKTSTILKLIDAFGDKAHVAVVEGDIASSIDAEKIDKLGNPVIQINTGGGCHLDANMIKSAVESLALKDGAILFIENVGNLVCPSSFDLGEGIKMVIASVPEGHDKPYKYTSMFEAADIVVLNKMDLMPYIDFDRDSFYKGVKALNEKAEIIEVSCKTGEGIERLAQWMLTTQVSHNRFL</sequence>
<dbReference type="InterPro" id="IPR003495">
    <property type="entry name" value="CobW/HypB/UreG_nucleotide-bd"/>
</dbReference>
<keyword evidence="3" id="KW-0479">Metal-binding</keyword>
<keyword evidence="7" id="KW-0342">GTP-binding</keyword>
<evidence type="ECO:0000256" key="6">
    <source>
        <dbReference type="ARBA" id="ARBA00022833"/>
    </source>
</evidence>
<evidence type="ECO:0000313" key="9">
    <source>
        <dbReference type="EMBL" id="PYG87199.1"/>
    </source>
</evidence>
<dbReference type="Pfam" id="PF02492">
    <property type="entry name" value="cobW"/>
    <property type="match status" value="1"/>
</dbReference>
<proteinExistence type="inferred from homology"/>
<dbReference type="GO" id="GO:0005525">
    <property type="term" value="F:GTP binding"/>
    <property type="evidence" value="ECO:0007669"/>
    <property type="project" value="UniProtKB-KW"/>
</dbReference>
<dbReference type="NCBIfam" id="TIGR00073">
    <property type="entry name" value="hypB"/>
    <property type="match status" value="1"/>
</dbReference>
<dbReference type="AlphaFoldDB" id="A0A318XNP0"/>
<evidence type="ECO:0000256" key="4">
    <source>
        <dbReference type="ARBA" id="ARBA00022741"/>
    </source>
</evidence>
<evidence type="ECO:0000256" key="5">
    <source>
        <dbReference type="ARBA" id="ARBA00022801"/>
    </source>
</evidence>
<dbReference type="GO" id="GO:0016151">
    <property type="term" value="F:nickel cation binding"/>
    <property type="evidence" value="ECO:0007669"/>
    <property type="project" value="InterPro"/>
</dbReference>
<dbReference type="SUPFAM" id="SSF52540">
    <property type="entry name" value="P-loop containing nucleoside triphosphate hydrolases"/>
    <property type="match status" value="1"/>
</dbReference>
<feature type="domain" description="CobW/HypB/UreG nucleotide-binding" evidence="8">
    <location>
        <begin position="32"/>
        <end position="192"/>
    </location>
</feature>
<comment type="similarity">
    <text evidence="1">Belongs to the SIMIBI class G3E GTPase family. HypB/HupM subfamily.</text>
</comment>